<name>D8PTF2_SCHCM</name>
<organism evidence="2">
    <name type="scientific">Schizophyllum commune (strain H4-8 / FGSC 9210)</name>
    <name type="common">Split gill fungus</name>
    <dbReference type="NCBI Taxonomy" id="578458"/>
    <lineage>
        <taxon>Eukaryota</taxon>
        <taxon>Fungi</taxon>
        <taxon>Dikarya</taxon>
        <taxon>Basidiomycota</taxon>
        <taxon>Agaricomycotina</taxon>
        <taxon>Agaricomycetes</taxon>
        <taxon>Agaricomycetidae</taxon>
        <taxon>Agaricales</taxon>
        <taxon>Schizophyllaceae</taxon>
        <taxon>Schizophyllum</taxon>
    </lineage>
</organism>
<accession>D8PTF2</accession>
<proteinExistence type="predicted"/>
<dbReference type="VEuPathDB" id="FungiDB:SCHCODRAFT_02484953"/>
<evidence type="ECO:0000313" key="1">
    <source>
        <dbReference type="EMBL" id="EFJ01308.1"/>
    </source>
</evidence>
<dbReference type="InParanoid" id="D8PTF2"/>
<dbReference type="HOGENOM" id="CLU_1661805_0_0_1"/>
<dbReference type="AlphaFoldDB" id="D8PTF2"/>
<keyword evidence="2" id="KW-1185">Reference proteome</keyword>
<evidence type="ECO:0000313" key="2">
    <source>
        <dbReference type="Proteomes" id="UP000007431"/>
    </source>
</evidence>
<dbReference type="OMA" id="DSHEHRA"/>
<gene>
    <name evidence="1" type="ORF">SCHCODRAFT_51023</name>
</gene>
<protein>
    <submittedName>
        <fullName evidence="1">Uncharacterized protein</fullName>
    </submittedName>
</protein>
<dbReference type="EMBL" id="GL377303">
    <property type="protein sequence ID" value="EFJ01308.1"/>
    <property type="molecule type" value="Genomic_DNA"/>
</dbReference>
<reference evidence="1 2" key="1">
    <citation type="journal article" date="2010" name="Nat. Biotechnol.">
        <title>Genome sequence of the model mushroom Schizophyllum commune.</title>
        <authorList>
            <person name="Ohm R.A."/>
            <person name="de Jong J.F."/>
            <person name="Lugones L.G."/>
            <person name="Aerts A."/>
            <person name="Kothe E."/>
            <person name="Stajich J.E."/>
            <person name="de Vries R.P."/>
            <person name="Record E."/>
            <person name="Levasseur A."/>
            <person name="Baker S.E."/>
            <person name="Bartholomew K.A."/>
            <person name="Coutinho P.M."/>
            <person name="Erdmann S."/>
            <person name="Fowler T.J."/>
            <person name="Gathman A.C."/>
            <person name="Lombard V."/>
            <person name="Henrissat B."/>
            <person name="Knabe N."/>
            <person name="Kuees U."/>
            <person name="Lilly W.W."/>
            <person name="Lindquist E."/>
            <person name="Lucas S."/>
            <person name="Magnuson J.K."/>
            <person name="Piumi F."/>
            <person name="Raudaskoski M."/>
            <person name="Salamov A."/>
            <person name="Schmutz J."/>
            <person name="Schwarze F.W.M.R."/>
            <person name="vanKuyk P.A."/>
            <person name="Horton J.S."/>
            <person name="Grigoriev I.V."/>
            <person name="Woesten H.A.B."/>
        </authorList>
    </citation>
    <scope>NUCLEOTIDE SEQUENCE [LARGE SCALE GENOMIC DNA]</scope>
    <source>
        <strain evidence="2">H4-8 / FGSC 9210</strain>
    </source>
</reference>
<dbReference type="Proteomes" id="UP000007431">
    <property type="component" value="Unassembled WGS sequence"/>
</dbReference>
<sequence length="159" mass="17466">MALELFAATSTASEGVYEATRQAINRRFPDEAAVPSHATTQGLVERISGVIPIKHDMCHNSCVAYTGPYAILETCPECGASRYDPIRLAASHGRVKVPQQTFSTMPVGPQLQALYRHPDAARAMAYRSEKTKELLKKVCLASRALGMTDNCSGRREWCH</sequence>